<dbReference type="GO" id="GO:0004550">
    <property type="term" value="F:nucleoside diphosphate kinase activity"/>
    <property type="evidence" value="ECO:0007669"/>
    <property type="project" value="TreeGrafter"/>
</dbReference>
<dbReference type="EMBL" id="MN740350">
    <property type="protein sequence ID" value="QHU01797.1"/>
    <property type="molecule type" value="Genomic_DNA"/>
</dbReference>
<evidence type="ECO:0000259" key="9">
    <source>
        <dbReference type="Pfam" id="PF02223"/>
    </source>
</evidence>
<organism evidence="10">
    <name type="scientific">viral metagenome</name>
    <dbReference type="NCBI Taxonomy" id="1070528"/>
    <lineage>
        <taxon>unclassified sequences</taxon>
        <taxon>metagenomes</taxon>
        <taxon>organismal metagenomes</taxon>
    </lineage>
</organism>
<dbReference type="GO" id="GO:0006235">
    <property type="term" value="P:dTTP biosynthetic process"/>
    <property type="evidence" value="ECO:0007669"/>
    <property type="project" value="TreeGrafter"/>
</dbReference>
<dbReference type="PROSITE" id="PS01331">
    <property type="entry name" value="THYMIDYLATE_KINASE"/>
    <property type="match status" value="1"/>
</dbReference>
<evidence type="ECO:0000256" key="6">
    <source>
        <dbReference type="ARBA" id="ARBA00022741"/>
    </source>
</evidence>
<reference evidence="10" key="1">
    <citation type="journal article" date="2020" name="Nature">
        <title>Giant virus diversity and host interactions through global metagenomics.</title>
        <authorList>
            <person name="Schulz F."/>
            <person name="Roux S."/>
            <person name="Paez-Espino D."/>
            <person name="Jungbluth S."/>
            <person name="Walsh D.A."/>
            <person name="Denef V.J."/>
            <person name="McMahon K.D."/>
            <person name="Konstantinidis K.T."/>
            <person name="Eloe-Fadrosh E.A."/>
            <person name="Kyrpides N.C."/>
            <person name="Woyke T."/>
        </authorList>
    </citation>
    <scope>NUCLEOTIDE SEQUENCE</scope>
    <source>
        <strain evidence="10">GVMAG-M-3300025880-56</strain>
    </source>
</reference>
<evidence type="ECO:0000256" key="7">
    <source>
        <dbReference type="ARBA" id="ARBA00022777"/>
    </source>
</evidence>
<keyword evidence="4" id="KW-0808">Transferase</keyword>
<dbReference type="GO" id="GO:0006233">
    <property type="term" value="P:dTDP biosynthetic process"/>
    <property type="evidence" value="ECO:0007669"/>
    <property type="project" value="InterPro"/>
</dbReference>
<dbReference type="GO" id="GO:0005829">
    <property type="term" value="C:cytosol"/>
    <property type="evidence" value="ECO:0007669"/>
    <property type="project" value="TreeGrafter"/>
</dbReference>
<accession>A0A6C0JB69</accession>
<comment type="similarity">
    <text evidence="2">Belongs to the thymidylate kinase family.</text>
</comment>
<dbReference type="HAMAP" id="MF_00165">
    <property type="entry name" value="Thymidylate_kinase"/>
    <property type="match status" value="1"/>
</dbReference>
<dbReference type="GO" id="GO:0005524">
    <property type="term" value="F:ATP binding"/>
    <property type="evidence" value="ECO:0007669"/>
    <property type="project" value="UniProtKB-KW"/>
</dbReference>
<evidence type="ECO:0000256" key="2">
    <source>
        <dbReference type="ARBA" id="ARBA00009776"/>
    </source>
</evidence>
<dbReference type="GO" id="GO:0005634">
    <property type="term" value="C:nucleus"/>
    <property type="evidence" value="ECO:0007669"/>
    <property type="project" value="TreeGrafter"/>
</dbReference>
<dbReference type="InterPro" id="IPR018095">
    <property type="entry name" value="Thymidylate_kin_CS"/>
</dbReference>
<dbReference type="GO" id="GO:0006227">
    <property type="term" value="P:dUDP biosynthetic process"/>
    <property type="evidence" value="ECO:0007669"/>
    <property type="project" value="TreeGrafter"/>
</dbReference>
<keyword evidence="8" id="KW-0067">ATP-binding</keyword>
<dbReference type="PANTHER" id="PTHR10344:SF1">
    <property type="entry name" value="THYMIDYLATE KINASE"/>
    <property type="match status" value="1"/>
</dbReference>
<evidence type="ECO:0000256" key="1">
    <source>
        <dbReference type="ARBA" id="ARBA00004992"/>
    </source>
</evidence>
<evidence type="ECO:0000256" key="5">
    <source>
        <dbReference type="ARBA" id="ARBA00022727"/>
    </source>
</evidence>
<dbReference type="SUPFAM" id="SSF52540">
    <property type="entry name" value="P-loop containing nucleoside triphosphate hydrolases"/>
    <property type="match status" value="1"/>
</dbReference>
<dbReference type="PANTHER" id="PTHR10344">
    <property type="entry name" value="THYMIDYLATE KINASE"/>
    <property type="match status" value="1"/>
</dbReference>
<name>A0A6C0JB69_9ZZZZ</name>
<keyword evidence="6" id="KW-0547">Nucleotide-binding</keyword>
<dbReference type="AlphaFoldDB" id="A0A6C0JB69"/>
<evidence type="ECO:0000256" key="8">
    <source>
        <dbReference type="ARBA" id="ARBA00022840"/>
    </source>
</evidence>
<dbReference type="CDD" id="cd01672">
    <property type="entry name" value="TMPK"/>
    <property type="match status" value="1"/>
</dbReference>
<dbReference type="Pfam" id="PF02223">
    <property type="entry name" value="Thymidylate_kin"/>
    <property type="match status" value="1"/>
</dbReference>
<dbReference type="InterPro" id="IPR027417">
    <property type="entry name" value="P-loop_NTPase"/>
</dbReference>
<evidence type="ECO:0000256" key="3">
    <source>
        <dbReference type="ARBA" id="ARBA00012980"/>
    </source>
</evidence>
<dbReference type="GO" id="GO:0004798">
    <property type="term" value="F:dTMP kinase activity"/>
    <property type="evidence" value="ECO:0007669"/>
    <property type="project" value="UniProtKB-EC"/>
</dbReference>
<dbReference type="Gene3D" id="3.40.50.300">
    <property type="entry name" value="P-loop containing nucleotide triphosphate hydrolases"/>
    <property type="match status" value="1"/>
</dbReference>
<dbReference type="InterPro" id="IPR039430">
    <property type="entry name" value="Thymidylate_kin-like_dom"/>
</dbReference>
<comment type="pathway">
    <text evidence="1">Pyrimidine metabolism; dTTP biosynthesis.</text>
</comment>
<dbReference type="EC" id="2.7.4.9" evidence="3"/>
<protein>
    <recommendedName>
        <fullName evidence="3">dTMP kinase</fullName>
        <ecNumber evidence="3">2.7.4.9</ecNumber>
    </recommendedName>
</protein>
<dbReference type="NCBIfam" id="TIGR00041">
    <property type="entry name" value="DTMP_kinase"/>
    <property type="match status" value="1"/>
</dbReference>
<keyword evidence="7" id="KW-0418">Kinase</keyword>
<dbReference type="GO" id="GO:0005739">
    <property type="term" value="C:mitochondrion"/>
    <property type="evidence" value="ECO:0007669"/>
    <property type="project" value="TreeGrafter"/>
</dbReference>
<proteinExistence type="inferred from homology"/>
<sequence>MSVDKINRGNLIIFEGCDRASKTTQSKLIVDHLNDLNYTSKLMKFPDRSTNIGKIIDQYLKGEIDIDDYTIHLLFAANRREKITEICSHLNDGINVIIDRYAFSGVAFSEAKGLPLEWCKNCDMGIPKPDVVVFLEVDPQEASLRGGFGDERYENINLQTKVKECYKHLIDNTWKTIDTNNKNFNEVYLEISSYILQNIVEKNNTSPIYKLWS</sequence>
<feature type="domain" description="Thymidylate kinase-like" evidence="9">
    <location>
        <begin position="14"/>
        <end position="187"/>
    </location>
</feature>
<keyword evidence="5" id="KW-0545">Nucleotide biosynthesis</keyword>
<evidence type="ECO:0000313" key="10">
    <source>
        <dbReference type="EMBL" id="QHU01797.1"/>
    </source>
</evidence>
<dbReference type="FunFam" id="3.40.50.300:FF:000679">
    <property type="entry name" value="Thymidylate kinase"/>
    <property type="match status" value="1"/>
</dbReference>
<evidence type="ECO:0000256" key="4">
    <source>
        <dbReference type="ARBA" id="ARBA00022679"/>
    </source>
</evidence>
<dbReference type="InterPro" id="IPR018094">
    <property type="entry name" value="Thymidylate_kinase"/>
</dbReference>